<reference evidence="3 4" key="1">
    <citation type="journal article" date="2015" name="Genome Biol. Evol.">
        <title>Phylogenomic analyses indicate that early fungi evolved digesting cell walls of algal ancestors of land plants.</title>
        <authorList>
            <person name="Chang Y."/>
            <person name="Wang S."/>
            <person name="Sekimoto S."/>
            <person name="Aerts A.L."/>
            <person name="Choi C."/>
            <person name="Clum A."/>
            <person name="LaButti K.M."/>
            <person name="Lindquist E.A."/>
            <person name="Yee Ngan C."/>
            <person name="Ohm R.A."/>
            <person name="Salamov A.A."/>
            <person name="Grigoriev I.V."/>
            <person name="Spatafora J.W."/>
            <person name="Berbee M.L."/>
        </authorList>
    </citation>
    <scope>NUCLEOTIDE SEQUENCE [LARGE SCALE GENOMIC DNA]</scope>
    <source>
        <strain evidence="3 4">JEL478</strain>
    </source>
</reference>
<evidence type="ECO:0000313" key="4">
    <source>
        <dbReference type="Proteomes" id="UP000070544"/>
    </source>
</evidence>
<comment type="similarity">
    <text evidence="1">Belongs to the universal ribosomal protein uL10 family.</text>
</comment>
<dbReference type="OMA" id="AHASYRY"/>
<keyword evidence="4" id="KW-1185">Reference proteome</keyword>
<gene>
    <name evidence="3" type="ORF">M427DRAFT_150780</name>
</gene>
<evidence type="ECO:0000313" key="3">
    <source>
        <dbReference type="EMBL" id="KXS22522.1"/>
    </source>
</evidence>
<dbReference type="PANTHER" id="PTHR11560">
    <property type="entry name" value="39S RIBOSOMAL PROTEIN L10, MITOCHONDRIAL"/>
    <property type="match status" value="1"/>
</dbReference>
<proteinExistence type="inferred from homology"/>
<dbReference type="EMBL" id="KQ965731">
    <property type="protein sequence ID" value="KXS22522.1"/>
    <property type="molecule type" value="Genomic_DNA"/>
</dbReference>
<dbReference type="Proteomes" id="UP000070544">
    <property type="component" value="Unassembled WGS sequence"/>
</dbReference>
<name>A0A139B0J9_GONPJ</name>
<feature type="region of interest" description="Disordered" evidence="2">
    <location>
        <begin position="44"/>
        <end position="82"/>
    </location>
</feature>
<accession>A0A139B0J9</accession>
<feature type="compositionally biased region" description="Basic residues" evidence="2">
    <location>
        <begin position="69"/>
        <end position="81"/>
    </location>
</feature>
<dbReference type="SUPFAM" id="SSF160369">
    <property type="entry name" value="Ribosomal protein L10-like"/>
    <property type="match status" value="1"/>
</dbReference>
<evidence type="ECO:0008006" key="5">
    <source>
        <dbReference type="Google" id="ProtNLM"/>
    </source>
</evidence>
<dbReference type="Gene3D" id="3.30.70.1730">
    <property type="match status" value="1"/>
</dbReference>
<dbReference type="AlphaFoldDB" id="A0A139B0J9"/>
<evidence type="ECO:0000256" key="2">
    <source>
        <dbReference type="SAM" id="MobiDB-lite"/>
    </source>
</evidence>
<organism evidence="3 4">
    <name type="scientific">Gonapodya prolifera (strain JEL478)</name>
    <name type="common">Monoblepharis prolifera</name>
    <dbReference type="NCBI Taxonomy" id="1344416"/>
    <lineage>
        <taxon>Eukaryota</taxon>
        <taxon>Fungi</taxon>
        <taxon>Fungi incertae sedis</taxon>
        <taxon>Chytridiomycota</taxon>
        <taxon>Chytridiomycota incertae sedis</taxon>
        <taxon>Monoblepharidomycetes</taxon>
        <taxon>Monoblepharidales</taxon>
        <taxon>Gonapodyaceae</taxon>
        <taxon>Gonapodya</taxon>
    </lineage>
</organism>
<dbReference type="OrthoDB" id="360689at2759"/>
<feature type="compositionally biased region" description="Polar residues" evidence="2">
    <location>
        <begin position="44"/>
        <end position="53"/>
    </location>
</feature>
<protein>
    <recommendedName>
        <fullName evidence="5">Ribosomal protein L10</fullName>
    </recommendedName>
</protein>
<dbReference type="InterPro" id="IPR047865">
    <property type="entry name" value="Ribosomal_uL10_bac_type"/>
</dbReference>
<sequence length="318" mass="34126">MSRARSLISGLRAVEIGSRLSNDSSCTAAHRLCARGFSALRSSNPSLQVQATSPKPLLSHPAPVPSTRSPRKTVPHLKKNGKPYPAHASYRYDLYRSILSQPFVLVLQQLNLTSKDWRAFQRDLAAIAPQDGIRATMVQGKIFRKAGVDVVKEGAGKVGQAFELADLPQLSTHVGAASQESGYYPDKFVKRQLGLGPFLVGPCAVVSGAVPQEQLGARILAVVTLLARHKKLALLGGQVESLVWSFDELSRIAKLPPVGQMRAELVGVLEEPARALLAILQRSGGEALVGILEQHRSGVGHELAGVLGAHEENLKKGE</sequence>
<evidence type="ECO:0000256" key="1">
    <source>
        <dbReference type="ARBA" id="ARBA00008889"/>
    </source>
</evidence>
<dbReference type="InterPro" id="IPR043141">
    <property type="entry name" value="Ribosomal_uL10-like_sf"/>
</dbReference>